<evidence type="ECO:0000313" key="9">
    <source>
        <dbReference type="Proteomes" id="UP001597458"/>
    </source>
</evidence>
<comment type="caution">
    <text evidence="8">The sequence shown here is derived from an EMBL/GenBank/DDBJ whole genome shotgun (WGS) entry which is preliminary data.</text>
</comment>
<evidence type="ECO:0000256" key="5">
    <source>
        <dbReference type="ARBA" id="ARBA00023136"/>
    </source>
</evidence>
<feature type="transmembrane region" description="Helical" evidence="6">
    <location>
        <begin position="107"/>
        <end position="128"/>
    </location>
</feature>
<dbReference type="Pfam" id="PF10035">
    <property type="entry name" value="DUF2179"/>
    <property type="match status" value="1"/>
</dbReference>
<keyword evidence="5 6" id="KW-0472">Membrane</keyword>
<proteinExistence type="predicted"/>
<evidence type="ECO:0000256" key="3">
    <source>
        <dbReference type="ARBA" id="ARBA00022692"/>
    </source>
</evidence>
<protein>
    <submittedName>
        <fullName evidence="8">YitT family protein</fullName>
    </submittedName>
</protein>
<gene>
    <name evidence="8" type="ORF">ACFSTF_01210</name>
</gene>
<keyword evidence="2" id="KW-1003">Cell membrane</keyword>
<evidence type="ECO:0000256" key="4">
    <source>
        <dbReference type="ARBA" id="ARBA00022989"/>
    </source>
</evidence>
<dbReference type="PANTHER" id="PTHR33545:SF4">
    <property type="entry name" value="UPF0750 MEMBRANE PROTEIN YXKD"/>
    <property type="match status" value="1"/>
</dbReference>
<comment type="subcellular location">
    <subcellularLocation>
        <location evidence="1">Cell membrane</location>
        <topology evidence="1">Multi-pass membrane protein</topology>
    </subcellularLocation>
</comment>
<dbReference type="InterPro" id="IPR003740">
    <property type="entry name" value="YitT"/>
</dbReference>
<dbReference type="InterPro" id="IPR019264">
    <property type="entry name" value="DUF2179"/>
</dbReference>
<feature type="transmembrane region" description="Helical" evidence="6">
    <location>
        <begin position="149"/>
        <end position="168"/>
    </location>
</feature>
<reference evidence="9" key="1">
    <citation type="journal article" date="2019" name="Int. J. Syst. Evol. Microbiol.">
        <title>The Global Catalogue of Microorganisms (GCM) 10K type strain sequencing project: providing services to taxonomists for standard genome sequencing and annotation.</title>
        <authorList>
            <consortium name="The Broad Institute Genomics Platform"/>
            <consortium name="The Broad Institute Genome Sequencing Center for Infectious Disease"/>
            <person name="Wu L."/>
            <person name="Ma J."/>
        </authorList>
    </citation>
    <scope>NUCLEOTIDE SEQUENCE [LARGE SCALE GENOMIC DNA]</scope>
    <source>
        <strain evidence="9">TISTR 2241</strain>
    </source>
</reference>
<organism evidence="8 9">
    <name type="scientific">Terrilactibacillus laevilacticus</name>
    <dbReference type="NCBI Taxonomy" id="1380157"/>
    <lineage>
        <taxon>Bacteria</taxon>
        <taxon>Bacillati</taxon>
        <taxon>Bacillota</taxon>
        <taxon>Bacilli</taxon>
        <taxon>Bacillales</taxon>
        <taxon>Bacillaceae</taxon>
        <taxon>Terrilactibacillus</taxon>
    </lineage>
</organism>
<keyword evidence="9" id="KW-1185">Reference proteome</keyword>
<evidence type="ECO:0000256" key="6">
    <source>
        <dbReference type="SAM" id="Phobius"/>
    </source>
</evidence>
<feature type="transmembrane region" description="Helical" evidence="6">
    <location>
        <begin position="80"/>
        <end position="101"/>
    </location>
</feature>
<dbReference type="PIRSF" id="PIRSF006483">
    <property type="entry name" value="Membrane_protein_YitT"/>
    <property type="match status" value="1"/>
</dbReference>
<dbReference type="PANTHER" id="PTHR33545">
    <property type="entry name" value="UPF0750 MEMBRANE PROTEIN YITT-RELATED"/>
    <property type="match status" value="1"/>
</dbReference>
<feature type="transmembrane region" description="Helical" evidence="6">
    <location>
        <begin position="45"/>
        <end position="68"/>
    </location>
</feature>
<dbReference type="Pfam" id="PF02588">
    <property type="entry name" value="YitT_membrane"/>
    <property type="match status" value="1"/>
</dbReference>
<keyword evidence="4 6" id="KW-1133">Transmembrane helix</keyword>
<dbReference type="CDD" id="cd16380">
    <property type="entry name" value="YitT_C"/>
    <property type="match status" value="1"/>
</dbReference>
<evidence type="ECO:0000256" key="2">
    <source>
        <dbReference type="ARBA" id="ARBA00022475"/>
    </source>
</evidence>
<keyword evidence="3 6" id="KW-0812">Transmembrane</keyword>
<dbReference type="EMBL" id="JBHUMR010000004">
    <property type="protein sequence ID" value="MFD2615943.1"/>
    <property type="molecule type" value="Genomic_DNA"/>
</dbReference>
<feature type="transmembrane region" description="Helical" evidence="6">
    <location>
        <begin position="12"/>
        <end position="33"/>
    </location>
</feature>
<evidence type="ECO:0000259" key="7">
    <source>
        <dbReference type="Pfam" id="PF10035"/>
    </source>
</evidence>
<accession>A0ABW5PMH4</accession>
<dbReference type="RefSeq" id="WP_141191822.1">
    <property type="nucleotide sequence ID" value="NZ_JBHUMR010000004.1"/>
</dbReference>
<dbReference type="Gene3D" id="3.30.70.120">
    <property type="match status" value="1"/>
</dbReference>
<feature type="domain" description="DUF2179" evidence="7">
    <location>
        <begin position="220"/>
        <end position="274"/>
    </location>
</feature>
<dbReference type="Proteomes" id="UP001597458">
    <property type="component" value="Unassembled WGS sequence"/>
</dbReference>
<dbReference type="InterPro" id="IPR015867">
    <property type="entry name" value="N-reg_PII/ATP_PRibTrfase_C"/>
</dbReference>
<sequence>MKTLKSKNIINILFIITGSFLFAIGINTFVIPLNLGEGGVTGLSIILYYLFHLSPSISTFVLNGILLIIGYKFLDKKTCIYTIIAVVFNSIFLHITAGWVIHLHEHLIGVAFGGVISGLGIGMVLKAGGTTAGSAILARIANKYLDWNLSYALLFFDLIVVFCSLFIIGAEKVMLTIAMLYIGTKVIDFVVEGLNTKKAVTIISDYKDEIAREINQTLDRGVTILNGRGNYTQASREVIYAVINKQELIKLKKIIRKIDHNAFVIIHDVRDVFGKGFLDI</sequence>
<evidence type="ECO:0000256" key="1">
    <source>
        <dbReference type="ARBA" id="ARBA00004651"/>
    </source>
</evidence>
<evidence type="ECO:0000313" key="8">
    <source>
        <dbReference type="EMBL" id="MFD2615943.1"/>
    </source>
</evidence>
<name>A0ABW5PMH4_9BACI</name>
<dbReference type="InterPro" id="IPR051461">
    <property type="entry name" value="UPF0750_membrane"/>
</dbReference>